<keyword evidence="5" id="KW-0349">Heme</keyword>
<feature type="non-terminal residue" evidence="13">
    <location>
        <position position="603"/>
    </location>
</feature>
<organism evidence="13 14">
    <name type="scientific">Batillaria attramentaria</name>
    <dbReference type="NCBI Taxonomy" id="370345"/>
    <lineage>
        <taxon>Eukaryota</taxon>
        <taxon>Metazoa</taxon>
        <taxon>Spiralia</taxon>
        <taxon>Lophotrochozoa</taxon>
        <taxon>Mollusca</taxon>
        <taxon>Gastropoda</taxon>
        <taxon>Caenogastropoda</taxon>
        <taxon>Sorbeoconcha</taxon>
        <taxon>Cerithioidea</taxon>
        <taxon>Batillariidae</taxon>
        <taxon>Batillaria</taxon>
    </lineage>
</organism>
<dbReference type="GO" id="GO:0046872">
    <property type="term" value="F:metal ion binding"/>
    <property type="evidence" value="ECO:0007669"/>
    <property type="project" value="UniProtKB-KW"/>
</dbReference>
<gene>
    <name evidence="13" type="ORF">BaRGS_00027603</name>
</gene>
<dbReference type="CDD" id="cd01040">
    <property type="entry name" value="Mb-like"/>
    <property type="match status" value="1"/>
</dbReference>
<keyword evidence="8" id="KW-0514">Muscle protein</keyword>
<evidence type="ECO:0000256" key="6">
    <source>
        <dbReference type="ARBA" id="ARBA00022723"/>
    </source>
</evidence>
<keyword evidence="6" id="KW-0479">Metal-binding</keyword>
<dbReference type="InterPro" id="IPR009050">
    <property type="entry name" value="Globin-like_sf"/>
</dbReference>
<evidence type="ECO:0000256" key="10">
    <source>
        <dbReference type="ARBA" id="ARBA00030087"/>
    </source>
</evidence>
<comment type="caution">
    <text evidence="13">The sequence shown here is derived from an EMBL/GenBank/DDBJ whole genome shotgun (WGS) entry which is preliminary data.</text>
</comment>
<accession>A0ABD0K2I7</accession>
<feature type="region of interest" description="Disordered" evidence="11">
    <location>
        <begin position="407"/>
        <end position="461"/>
    </location>
</feature>
<evidence type="ECO:0000256" key="5">
    <source>
        <dbReference type="ARBA" id="ARBA00022617"/>
    </source>
</evidence>
<dbReference type="Gene3D" id="2.120.10.30">
    <property type="entry name" value="TolB, C-terminal domain"/>
    <property type="match status" value="1"/>
</dbReference>
<evidence type="ECO:0000256" key="8">
    <source>
        <dbReference type="ARBA" id="ARBA00023179"/>
    </source>
</evidence>
<keyword evidence="7" id="KW-0408">Iron</keyword>
<evidence type="ECO:0000256" key="9">
    <source>
        <dbReference type="ARBA" id="ARBA00023180"/>
    </source>
</evidence>
<dbReference type="InterPro" id="IPR011042">
    <property type="entry name" value="6-blade_b-propeller_TolB-like"/>
</dbReference>
<dbReference type="PANTHER" id="PTHR10426">
    <property type="entry name" value="STRICTOSIDINE SYNTHASE-RELATED"/>
    <property type="match status" value="1"/>
</dbReference>
<dbReference type="InterPro" id="IPR018119">
    <property type="entry name" value="Strictosidine_synth_cons-reg"/>
</dbReference>
<protein>
    <recommendedName>
        <fullName evidence="2">Globin</fullName>
    </recommendedName>
    <alternativeName>
        <fullName evidence="10">Myoglobin</fullName>
    </alternativeName>
</protein>
<evidence type="ECO:0000259" key="12">
    <source>
        <dbReference type="PROSITE" id="PS01033"/>
    </source>
</evidence>
<feature type="compositionally biased region" description="Low complexity" evidence="11">
    <location>
        <begin position="425"/>
        <end position="446"/>
    </location>
</feature>
<dbReference type="PANTHER" id="PTHR10426:SF88">
    <property type="entry name" value="ADIPOCYTE PLASMA MEMBRANE-ASSOCIATED PROTEIN HEMOMUCIN-RELATED"/>
    <property type="match status" value="1"/>
</dbReference>
<sequence>MAQLVGMTSLLQNMRIPDPVAVRAKPRGWWVGGSIHFLVIFLRHHVSSRCLPHQLFGEALAPNNWLTKTQPFAVGINGVQSMVVANGYVYTTDADGWVTEVMPSGNARRILRMSVSSCGQPNAKEGACGKPLGIRADRHGFLIVADAYNGIFRISPRTGRYKHLVDTRNMLVNNKPVGYINDVAVARDGTIFFTSSSARWTPKEFRNIIIEGETTGRVLLYSPGARTNNVRQIMADLSFPDGLQLSPDQSYLLVGEGARARIHRVHIGPTPKHGTIEVFASNLPGIVQNIRLSPRGTYWVGLSYARHSDLPSFLDTRGPATPDNIQFRRDLVARTKDQAATLSSKFGIAVELDMNGNLIRSIQDPQGSAYTTVTEIQEEEDVLYVASPDKNFIGLLNVNWLPPPYTGPPPTPAPPPTMGPPPGPWNQGPRPNTSTNNPAANSTSGSGNPGATTNPNPTDPNEAEIQKILDAVTQSMRKLTDTQIREVVVQLTRQLVETKNVIYKANERSDKLRTDLEQLQILTDTRFFNITPEAAALFSFVPGDQLTEQVLLSNSRLQSHVQRVYNALNAAVDSLNNIPNLAAVTKSLGSRHASYGVQERFFQ</sequence>
<evidence type="ECO:0000256" key="4">
    <source>
        <dbReference type="ARBA" id="ARBA00022553"/>
    </source>
</evidence>
<dbReference type="AlphaFoldDB" id="A0ABD0K2I7"/>
<keyword evidence="9" id="KW-0325">Glycoprotein</keyword>
<reference evidence="13 14" key="1">
    <citation type="journal article" date="2023" name="Sci. Data">
        <title>Genome assembly of the Korean intertidal mud-creeper Batillaria attramentaria.</title>
        <authorList>
            <person name="Patra A.K."/>
            <person name="Ho P.T."/>
            <person name="Jun S."/>
            <person name="Lee S.J."/>
            <person name="Kim Y."/>
            <person name="Won Y.J."/>
        </authorList>
    </citation>
    <scope>NUCLEOTIDE SEQUENCE [LARGE SCALE GENOMIC DNA]</scope>
    <source>
        <strain evidence="13">Wonlab-2016</strain>
    </source>
</reference>
<dbReference type="InterPro" id="IPR044399">
    <property type="entry name" value="Mb-like_M"/>
</dbReference>
<dbReference type="SUPFAM" id="SSF46458">
    <property type="entry name" value="Globin-like"/>
    <property type="match status" value="1"/>
</dbReference>
<dbReference type="SUPFAM" id="SSF63829">
    <property type="entry name" value="Calcium-dependent phosphotriesterase"/>
    <property type="match status" value="1"/>
</dbReference>
<name>A0ABD0K2I7_9CAEN</name>
<evidence type="ECO:0000313" key="13">
    <source>
        <dbReference type="EMBL" id="KAK7481170.1"/>
    </source>
</evidence>
<feature type="compositionally biased region" description="Pro residues" evidence="11">
    <location>
        <begin position="407"/>
        <end position="424"/>
    </location>
</feature>
<evidence type="ECO:0000256" key="1">
    <source>
        <dbReference type="ARBA" id="ARBA00009191"/>
    </source>
</evidence>
<dbReference type="InterPro" id="IPR012292">
    <property type="entry name" value="Globin/Proto"/>
</dbReference>
<proteinExistence type="inferred from homology"/>
<keyword evidence="14" id="KW-1185">Reference proteome</keyword>
<evidence type="ECO:0000256" key="11">
    <source>
        <dbReference type="SAM" id="MobiDB-lite"/>
    </source>
</evidence>
<feature type="domain" description="Globin" evidence="12">
    <location>
        <begin position="478"/>
        <end position="603"/>
    </location>
</feature>
<evidence type="ECO:0000256" key="3">
    <source>
        <dbReference type="ARBA" id="ARBA00022448"/>
    </source>
</evidence>
<dbReference type="Pfam" id="PF00042">
    <property type="entry name" value="Globin"/>
    <property type="match status" value="1"/>
</dbReference>
<keyword evidence="4" id="KW-0597">Phosphoprotein</keyword>
<evidence type="ECO:0000313" key="14">
    <source>
        <dbReference type="Proteomes" id="UP001519460"/>
    </source>
</evidence>
<dbReference type="PROSITE" id="PS01033">
    <property type="entry name" value="GLOBIN"/>
    <property type="match status" value="1"/>
</dbReference>
<dbReference type="Pfam" id="PF03088">
    <property type="entry name" value="Str_synth"/>
    <property type="match status" value="1"/>
</dbReference>
<dbReference type="Proteomes" id="UP001519460">
    <property type="component" value="Unassembled WGS sequence"/>
</dbReference>
<keyword evidence="3" id="KW-0813">Transport</keyword>
<evidence type="ECO:0000256" key="7">
    <source>
        <dbReference type="ARBA" id="ARBA00023004"/>
    </source>
</evidence>
<evidence type="ECO:0000256" key="2">
    <source>
        <dbReference type="ARBA" id="ARBA00013895"/>
    </source>
</evidence>
<dbReference type="Gene3D" id="1.10.490.10">
    <property type="entry name" value="Globins"/>
    <property type="match status" value="1"/>
</dbReference>
<dbReference type="EMBL" id="JACVVK020000266">
    <property type="protein sequence ID" value="KAK7481170.1"/>
    <property type="molecule type" value="Genomic_DNA"/>
</dbReference>
<dbReference type="InterPro" id="IPR000971">
    <property type="entry name" value="Globin"/>
</dbReference>
<comment type="similarity">
    <text evidence="1">Belongs to the strictosidine synthase family.</text>
</comment>